<dbReference type="InterPro" id="IPR006626">
    <property type="entry name" value="PbH1"/>
</dbReference>
<proteinExistence type="predicted"/>
<sequence length="596" mass="66403">MRRIIICFLLYVAELAFSAASVEQEVMSADELRQHILEKRSAPLTCLNVKATLNVRDFGAVPNDGKDDRPAIASAVLKARRMEGPVQISFESGCYDIQPATDDYIYSDHTNSGVFLRDCRDMVIEGNGAHMLIHRQDVSVFAAVHSTNIIIRNFTADYDPLPFSQGTVCSINEANNSFVFELQSGFPRPDDAFFKSCDSWGMLKDTEHPGRLKADCPSVFFFDEMTPVERNKYRIVLKNPGRTSYFTKGDVFAITGRSASIGWYNDSDNITFNNITAYACPSPVFIGTETSRLNVLNCRMKLIGKRLMTNGGGGVICQASRIGPWVENCEFEGLSDDCLNIYGLPIYILEQISPVKMRVYAKAAIQPGDRLAFFNPNEGNVIQETTVVSFSKNILVLKDPVGKLNTVPPGAKRTKVNPREWKIYDHAYNLNAVGNYYVYRNNTMHDGRRYGVLLRASYGLIENNRFEGLSRTGMQISNEPEWPEGFWTRNLIVRGNRVSECGYGHGDPSIQIKSLKLHGVMDAPIQKNIFLIDNEFHAVSGPAAVFDGVDGLTVNGNVFDSGSAFGSLVVGENVKLRSLEDNTGDSRFEFKHSISR</sequence>
<evidence type="ECO:0000259" key="2">
    <source>
        <dbReference type="Pfam" id="PF13229"/>
    </source>
</evidence>
<evidence type="ECO:0000256" key="1">
    <source>
        <dbReference type="SAM" id="SignalP"/>
    </source>
</evidence>
<keyword evidence="4" id="KW-1185">Reference proteome</keyword>
<evidence type="ECO:0000313" key="4">
    <source>
        <dbReference type="Proteomes" id="UP000464954"/>
    </source>
</evidence>
<dbReference type="AlphaFoldDB" id="A0A6P1MFG6"/>
<feature type="chain" id="PRO_5026664499" description="Right handed beta helix domain-containing protein" evidence="1">
    <location>
        <begin position="19"/>
        <end position="596"/>
    </location>
</feature>
<accession>A0A6P1MFG6</accession>
<evidence type="ECO:0000313" key="3">
    <source>
        <dbReference type="EMBL" id="QHI69815.1"/>
    </source>
</evidence>
<dbReference type="RefSeq" id="WP_160628997.1">
    <property type="nucleotide sequence ID" value="NZ_CP047593.1"/>
</dbReference>
<dbReference type="InterPro" id="IPR039448">
    <property type="entry name" value="Beta_helix"/>
</dbReference>
<dbReference type="Pfam" id="PF13229">
    <property type="entry name" value="Beta_helix"/>
    <property type="match status" value="1"/>
</dbReference>
<organism evidence="3 4">
    <name type="scientific">Tichowtungia aerotolerans</name>
    <dbReference type="NCBI Taxonomy" id="2697043"/>
    <lineage>
        <taxon>Bacteria</taxon>
        <taxon>Pseudomonadati</taxon>
        <taxon>Kiritimatiellota</taxon>
        <taxon>Tichowtungiia</taxon>
        <taxon>Tichowtungiales</taxon>
        <taxon>Tichowtungiaceae</taxon>
        <taxon>Tichowtungia</taxon>
    </lineage>
</organism>
<keyword evidence="1" id="KW-0732">Signal</keyword>
<dbReference type="KEGG" id="taer:GT409_10260"/>
<dbReference type="InterPro" id="IPR012334">
    <property type="entry name" value="Pectin_lyas_fold"/>
</dbReference>
<protein>
    <recommendedName>
        <fullName evidence="2">Right handed beta helix domain-containing protein</fullName>
    </recommendedName>
</protein>
<dbReference type="Proteomes" id="UP000464954">
    <property type="component" value="Chromosome"/>
</dbReference>
<dbReference type="EMBL" id="CP047593">
    <property type="protein sequence ID" value="QHI69815.1"/>
    <property type="molecule type" value="Genomic_DNA"/>
</dbReference>
<dbReference type="SUPFAM" id="SSF51126">
    <property type="entry name" value="Pectin lyase-like"/>
    <property type="match status" value="1"/>
</dbReference>
<feature type="signal peptide" evidence="1">
    <location>
        <begin position="1"/>
        <end position="18"/>
    </location>
</feature>
<dbReference type="InterPro" id="IPR011050">
    <property type="entry name" value="Pectin_lyase_fold/virulence"/>
</dbReference>
<name>A0A6P1MFG6_9BACT</name>
<feature type="domain" description="Right handed beta helix" evidence="2">
    <location>
        <begin position="438"/>
        <end position="572"/>
    </location>
</feature>
<dbReference type="SMART" id="SM00710">
    <property type="entry name" value="PbH1"/>
    <property type="match status" value="6"/>
</dbReference>
<dbReference type="Gene3D" id="2.160.20.10">
    <property type="entry name" value="Single-stranded right-handed beta-helix, Pectin lyase-like"/>
    <property type="match status" value="2"/>
</dbReference>
<gene>
    <name evidence="3" type="ORF">GT409_10260</name>
</gene>
<reference evidence="3 4" key="1">
    <citation type="submission" date="2020-01" db="EMBL/GenBank/DDBJ databases">
        <title>Ponticoccus aerotolerans gen. nov., sp. nov., an anaerobic bacterium and proposal of Ponticoccusceae fam. nov., Ponticoccusles ord. nov. and Ponticoccuse classis nov. in the phylum Kiritimatiellaeota.</title>
        <authorList>
            <person name="Zhou L.Y."/>
            <person name="Du Z.J."/>
        </authorList>
    </citation>
    <scope>NUCLEOTIDE SEQUENCE [LARGE SCALE GENOMIC DNA]</scope>
    <source>
        <strain evidence="3 4">S-5007</strain>
    </source>
</reference>